<evidence type="ECO:0000313" key="2">
    <source>
        <dbReference type="EMBL" id="KAG5600599.1"/>
    </source>
</evidence>
<keyword evidence="3" id="KW-1185">Reference proteome</keyword>
<proteinExistence type="predicted"/>
<dbReference type="EMBL" id="JACXVP010000006">
    <property type="protein sequence ID" value="KAG5600599.1"/>
    <property type="molecule type" value="Genomic_DNA"/>
</dbReference>
<organism evidence="2 3">
    <name type="scientific">Solanum commersonii</name>
    <name type="common">Commerson's wild potato</name>
    <name type="synonym">Commerson's nightshade</name>
    <dbReference type="NCBI Taxonomy" id="4109"/>
    <lineage>
        <taxon>Eukaryota</taxon>
        <taxon>Viridiplantae</taxon>
        <taxon>Streptophyta</taxon>
        <taxon>Embryophyta</taxon>
        <taxon>Tracheophyta</taxon>
        <taxon>Spermatophyta</taxon>
        <taxon>Magnoliopsida</taxon>
        <taxon>eudicotyledons</taxon>
        <taxon>Gunneridae</taxon>
        <taxon>Pentapetalae</taxon>
        <taxon>asterids</taxon>
        <taxon>lamiids</taxon>
        <taxon>Solanales</taxon>
        <taxon>Solanaceae</taxon>
        <taxon>Solanoideae</taxon>
        <taxon>Solaneae</taxon>
        <taxon>Solanum</taxon>
    </lineage>
</organism>
<reference evidence="2 3" key="1">
    <citation type="submission" date="2020-09" db="EMBL/GenBank/DDBJ databases">
        <title>De no assembly of potato wild relative species, Solanum commersonii.</title>
        <authorList>
            <person name="Cho K."/>
        </authorList>
    </citation>
    <scope>NUCLEOTIDE SEQUENCE [LARGE SCALE GENOMIC DNA]</scope>
    <source>
        <strain evidence="2">LZ3.2</strain>
        <tissue evidence="2">Leaf</tissue>
    </source>
</reference>
<accession>A0A9J5YLI6</accession>
<dbReference type="Proteomes" id="UP000824120">
    <property type="component" value="Chromosome 6"/>
</dbReference>
<protein>
    <submittedName>
        <fullName evidence="2">Uncharacterized protein</fullName>
    </submittedName>
</protein>
<gene>
    <name evidence="2" type="ORF">H5410_031969</name>
</gene>
<feature type="compositionally biased region" description="Polar residues" evidence="1">
    <location>
        <begin position="11"/>
        <end position="24"/>
    </location>
</feature>
<sequence>MKPVGHHGQNDPFSRSNDPQNINFSKNCHGRPLTLFLLSQLAPTSKTAHFQGQMSPRAGNPPLYFIEFYVL</sequence>
<comment type="caution">
    <text evidence="2">The sequence shown here is derived from an EMBL/GenBank/DDBJ whole genome shotgun (WGS) entry which is preliminary data.</text>
</comment>
<evidence type="ECO:0000256" key="1">
    <source>
        <dbReference type="SAM" id="MobiDB-lite"/>
    </source>
</evidence>
<dbReference type="AlphaFoldDB" id="A0A9J5YLI6"/>
<name>A0A9J5YLI6_SOLCO</name>
<evidence type="ECO:0000313" key="3">
    <source>
        <dbReference type="Proteomes" id="UP000824120"/>
    </source>
</evidence>
<feature type="region of interest" description="Disordered" evidence="1">
    <location>
        <begin position="1"/>
        <end position="24"/>
    </location>
</feature>